<accession>A0A348B678</accession>
<reference evidence="3" key="2">
    <citation type="submission" date="2018-04" db="EMBL/GenBank/DDBJ databases">
        <title>Complete genome sequence of Sulfodiicoccus acidiphilus strain HS-1.</title>
        <authorList>
            <person name="Sakai H.D."/>
            <person name="Kurosawa N."/>
        </authorList>
    </citation>
    <scope>NUCLEOTIDE SEQUENCE [LARGE SCALE GENOMIC DNA]</scope>
    <source>
        <strain evidence="3">HS-1</strain>
    </source>
</reference>
<reference evidence="1" key="3">
    <citation type="journal article" date="2019" name="BMC Res. Notes">
        <title>Complete genome sequence of the Sulfodiicoccus acidiphilus strain HS-1T, the first crenarchaeon that lacks polB3, isolated from an acidic hot spring in Ohwaku-dani, Hakone, Japan.</title>
        <authorList>
            <person name="Sakai H.D."/>
            <person name="Kurosawa N."/>
        </authorList>
    </citation>
    <scope>NUCLEOTIDE SEQUENCE</scope>
    <source>
        <strain evidence="1">HS-1</strain>
    </source>
</reference>
<organism evidence="1 3">
    <name type="scientific">Sulfodiicoccus acidiphilus</name>
    <dbReference type="NCBI Taxonomy" id="1670455"/>
    <lineage>
        <taxon>Archaea</taxon>
        <taxon>Thermoproteota</taxon>
        <taxon>Thermoprotei</taxon>
        <taxon>Sulfolobales</taxon>
        <taxon>Sulfolobaceae</taxon>
        <taxon>Sulfodiicoccus</taxon>
    </lineage>
</organism>
<reference evidence="2" key="1">
    <citation type="journal article" date="2014" name="Int. J. Syst. Evol. Microbiol.">
        <title>Complete genome sequence of Corynebacterium casei LMG S-19264T (=DSM 44701T), isolated from a smear-ripened cheese.</title>
        <authorList>
            <consortium name="US DOE Joint Genome Institute (JGI-PGF)"/>
            <person name="Walter F."/>
            <person name="Albersmeier A."/>
            <person name="Kalinowski J."/>
            <person name="Ruckert C."/>
        </authorList>
    </citation>
    <scope>NUCLEOTIDE SEQUENCE</scope>
    <source>
        <strain evidence="2">JCM 31740</strain>
    </source>
</reference>
<dbReference type="EMBL" id="AP018553">
    <property type="protein sequence ID" value="BBD73680.1"/>
    <property type="molecule type" value="Genomic_DNA"/>
</dbReference>
<reference evidence="2" key="4">
    <citation type="submission" date="2020-09" db="EMBL/GenBank/DDBJ databases">
        <authorList>
            <person name="Sun Q."/>
            <person name="Ohkuma M."/>
        </authorList>
    </citation>
    <scope>NUCLEOTIDE SEQUENCE</scope>
    <source>
        <strain evidence="2">JCM 31740</strain>
    </source>
</reference>
<dbReference type="Proteomes" id="UP000616143">
    <property type="component" value="Unassembled WGS sequence"/>
</dbReference>
<evidence type="ECO:0000313" key="1">
    <source>
        <dbReference type="EMBL" id="BBD73680.1"/>
    </source>
</evidence>
<dbReference type="EMBL" id="BMQS01000041">
    <property type="protein sequence ID" value="GGU05946.1"/>
    <property type="molecule type" value="Genomic_DNA"/>
</dbReference>
<evidence type="ECO:0000313" key="3">
    <source>
        <dbReference type="Proteomes" id="UP000276741"/>
    </source>
</evidence>
<name>A0A348B678_9CREN</name>
<dbReference type="Proteomes" id="UP000276741">
    <property type="component" value="Chromosome"/>
</dbReference>
<evidence type="ECO:0000313" key="2">
    <source>
        <dbReference type="EMBL" id="GGU05946.1"/>
    </source>
</evidence>
<dbReference type="RefSeq" id="WP_158613805.1">
    <property type="nucleotide sequence ID" value="NZ_AP018553.1"/>
</dbReference>
<gene>
    <name evidence="2" type="ORF">GCM10007116_22730</name>
    <name evidence="1" type="ORF">HS1genome_2069</name>
</gene>
<dbReference type="Gene3D" id="3.30.70.360">
    <property type="match status" value="1"/>
</dbReference>
<dbReference type="KEGG" id="sacd:HS1genome_2069"/>
<sequence length="57" mass="6379">MVYVQLGLETEERDLHSSSAPVTSNTTWELVKVLNKLVDDGGREKVPGFYNDLVQLS</sequence>
<protein>
    <recommendedName>
        <fullName evidence="4">Peptidase M20 dimerisation domain-containing protein</fullName>
    </recommendedName>
</protein>
<evidence type="ECO:0008006" key="4">
    <source>
        <dbReference type="Google" id="ProtNLM"/>
    </source>
</evidence>
<dbReference type="AlphaFoldDB" id="A0A348B678"/>
<dbReference type="GeneID" id="43516678"/>
<keyword evidence="3" id="KW-1185">Reference proteome</keyword>
<proteinExistence type="predicted"/>